<dbReference type="PANTHER" id="PTHR23303:SF14">
    <property type="entry name" value="BOS COMPLEX SUBUNIT NOMO1-RELATED"/>
    <property type="match status" value="1"/>
</dbReference>
<dbReference type="KEGG" id="sbil:SANBI_002619"/>
<gene>
    <name evidence="3" type="ORF">SANBI_002619</name>
</gene>
<dbReference type="AlphaFoldDB" id="A0AAF0Z2Q4"/>
<dbReference type="InterPro" id="IPR013784">
    <property type="entry name" value="Carb-bd-like_fold"/>
</dbReference>
<evidence type="ECO:0000313" key="3">
    <source>
        <dbReference type="EMBL" id="WPF81330.1"/>
    </source>
</evidence>
<proteinExistence type="predicted"/>
<dbReference type="Pfam" id="PF13620">
    <property type="entry name" value="CarboxypepD_reg"/>
    <property type="match status" value="3"/>
</dbReference>
<keyword evidence="1" id="KW-0732">Signal</keyword>
<organism evidence="3 4">
    <name type="scientific">Sanguibacter biliveldensis</name>
    <dbReference type="NCBI Taxonomy" id="3030830"/>
    <lineage>
        <taxon>Bacteria</taxon>
        <taxon>Bacillati</taxon>
        <taxon>Actinomycetota</taxon>
        <taxon>Actinomycetes</taxon>
        <taxon>Micrococcales</taxon>
        <taxon>Sanguibacteraceae</taxon>
        <taxon>Sanguibacter</taxon>
    </lineage>
</organism>
<dbReference type="InterPro" id="IPR051417">
    <property type="entry name" value="SDr/BOS_complex"/>
</dbReference>
<dbReference type="Gene3D" id="2.60.40.1120">
    <property type="entry name" value="Carboxypeptidase-like, regulatory domain"/>
    <property type="match status" value="4"/>
</dbReference>
<reference evidence="4" key="1">
    <citation type="submission" date="2023-11" db="EMBL/GenBank/DDBJ databases">
        <authorList>
            <person name="Helweg L.P."/>
            <person name="Kiel A."/>
            <person name="Hitz F."/>
            <person name="Ruckert-Reed C."/>
            <person name="Busche T."/>
            <person name="Kaltschmidt B."/>
            <person name="Kaltschmidt C."/>
        </authorList>
    </citation>
    <scope>NUCLEOTIDE SEQUENCE [LARGE SCALE GENOMIC DNA]</scope>
    <source>
        <strain evidence="4">4.1</strain>
    </source>
</reference>
<keyword evidence="2" id="KW-1133">Transmembrane helix</keyword>
<accession>A0AAF0Z2Q4</accession>
<dbReference type="Proteomes" id="UP001304340">
    <property type="component" value="Chromosome"/>
</dbReference>
<keyword evidence="2" id="KW-0472">Membrane</keyword>
<dbReference type="GO" id="GO:0030246">
    <property type="term" value="F:carbohydrate binding"/>
    <property type="evidence" value="ECO:0007669"/>
    <property type="project" value="InterPro"/>
</dbReference>
<dbReference type="SUPFAM" id="SSF49464">
    <property type="entry name" value="Carboxypeptidase regulatory domain-like"/>
    <property type="match status" value="1"/>
</dbReference>
<dbReference type="EMBL" id="CP138359">
    <property type="protein sequence ID" value="WPF81330.1"/>
    <property type="molecule type" value="Genomic_DNA"/>
</dbReference>
<dbReference type="InterPro" id="IPR008969">
    <property type="entry name" value="CarboxyPept-like_regulatory"/>
</dbReference>
<dbReference type="SUPFAM" id="SSF49478">
    <property type="entry name" value="Cna protein B-type domain"/>
    <property type="match status" value="1"/>
</dbReference>
<evidence type="ECO:0000256" key="2">
    <source>
        <dbReference type="SAM" id="Phobius"/>
    </source>
</evidence>
<feature type="transmembrane region" description="Helical" evidence="2">
    <location>
        <begin position="274"/>
        <end position="300"/>
    </location>
</feature>
<dbReference type="PANTHER" id="PTHR23303">
    <property type="entry name" value="CARBOXYPEPTIDASE REGULATORY REGION-CONTAINING"/>
    <property type="match status" value="1"/>
</dbReference>
<keyword evidence="4" id="KW-1185">Reference proteome</keyword>
<evidence type="ECO:0000313" key="4">
    <source>
        <dbReference type="Proteomes" id="UP001304340"/>
    </source>
</evidence>
<keyword evidence="2" id="KW-0812">Transmembrane</keyword>
<sequence>MRVDLPARRFSVVPGVPAPVVVTITNTSEIIAGCTVRVLGADPDWVEVDQPELSLFPDASAQVRLLLTLPVGVPAGPRRMAVQVRELTDEQAVAIEEIVVTVPDQPGLDVRLDPVTVTAGRRADFGVVVENNGNTVLEGRLRAEDPEQKITFTFTPPGYSLAPGESVTGRLRTRAKRPVFGSLAVRPFSLFVDDGVRRAPLSASTTAPVGAAPGAPVVPGAAGQGVASPVPAAAAGTKTLAPPVVGAGTAPGADAPRPVAQGVFVQKPLFARGLLSLLGLLVAVTVFAVVIAVGLSSVLARSAADRDLALQVAQARFDSSAATGTAGVSGAVTLISDGQPVPGVAVEIFEASDTTAVVATAATSDTGEFAVDSLPAGDYKMRLRGAGFAEVWYPAGATDAEAEVVSLSSGQQVTGLSVLLGGVPATVSGTVLGEDAAGAVAELQIPLDSAVLAGLVDPLTGAAAPPALGDGAVVRTAPVGGDGTFSFAAVPSPAVYDLVVSKPGFSTQVHRIDVAAGEDRSDIEVSLLEGDGSISGLVTSASGPVPGATVVATYGQGVVQTVSLTQDEIGSFVLRGLQTPATFTVVVSAPGYASATLSVNLAEAQELTGLSVVLGQSAGNLSGQVTVPAGTSAAGVAVTVSDGAVTRQTVTRSSEPAGSWSIGGLPLPATYTVTFSRADLESQVVSVTVDGNGAVSTGPVDVTMRAATGRITGVVTQTATGSSASSPAANVQVTAASGSSTLSVTSASTPQDRGAFVLENVPPGTYTVTFSRKGTRPTSSIVTVVAGQTVELNPQLVSPASISGTVRAAGQPVAGLELRLFVAEEFGTAAPARAVVTSGADGTYLFPDVDAPAHYVIELRSATGTAALATSPALTIGQSDALTYDFSLDSLS</sequence>
<protein>
    <submittedName>
        <fullName evidence="3">Carboxypeptidase-like regulatory domain-containing protein</fullName>
    </submittedName>
</protein>
<dbReference type="SUPFAM" id="SSF49452">
    <property type="entry name" value="Starch-binding domain-like"/>
    <property type="match status" value="2"/>
</dbReference>
<evidence type="ECO:0000256" key="1">
    <source>
        <dbReference type="ARBA" id="ARBA00022729"/>
    </source>
</evidence>
<dbReference type="RefSeq" id="WP_319155701.1">
    <property type="nucleotide sequence ID" value="NZ_CP138359.1"/>
</dbReference>
<name>A0AAF0Z2Q4_9MICO</name>